<comment type="caution">
    <text evidence="1">The sequence shown here is derived from an EMBL/GenBank/DDBJ whole genome shotgun (WGS) entry which is preliminary data.</text>
</comment>
<evidence type="ECO:0000313" key="2">
    <source>
        <dbReference type="Proteomes" id="UP000461288"/>
    </source>
</evidence>
<proteinExistence type="predicted"/>
<dbReference type="Proteomes" id="UP000461288">
    <property type="component" value="Unassembled WGS sequence"/>
</dbReference>
<organism evidence="1 2">
    <name type="scientific">Metapseudomonas otitidis</name>
    <dbReference type="NCBI Taxonomy" id="319939"/>
    <lineage>
        <taxon>Bacteria</taxon>
        <taxon>Pseudomonadati</taxon>
        <taxon>Pseudomonadota</taxon>
        <taxon>Gammaproteobacteria</taxon>
        <taxon>Pseudomonadales</taxon>
        <taxon>Pseudomonadaceae</taxon>
        <taxon>Metapseudomonas</taxon>
    </lineage>
</organism>
<accession>A0A7X3H5F7</accession>
<protein>
    <submittedName>
        <fullName evidence="1">Uncharacterized protein</fullName>
    </submittedName>
</protein>
<dbReference type="EMBL" id="WTFN01000002">
    <property type="protein sequence ID" value="MWK54646.1"/>
    <property type="molecule type" value="Genomic_DNA"/>
</dbReference>
<gene>
    <name evidence="1" type="ORF">GO594_01530</name>
</gene>
<dbReference type="AlphaFoldDB" id="A0A7X3H5F7"/>
<sequence>MKFYYPQTNLGEFRSPGMRDQMANFIISHPETKQTIEIKKNNDLLPEQSLQWITNDKRQNIFLIRKLAEKNGNNYITSPTNLTGRDLTIATIDIWSIDQTQKSTLVNQTKWEWDQHSSADHIFKWFDSPDTKQKLDTAWEITRSKYPLLGFQQSPPQEKDDLIILLDSQFITTPEKILLMDSIKKRWSQNRYRAKLTGKKQYNFILSDKAINRLDRLAERYDLKRTEVLEILLQMEEEKGAYIPERLKPLRDI</sequence>
<evidence type="ECO:0000313" key="1">
    <source>
        <dbReference type="EMBL" id="MWK54646.1"/>
    </source>
</evidence>
<name>A0A7X3H5F7_9GAMM</name>
<reference evidence="1 2" key="1">
    <citation type="submission" date="2019-12" db="EMBL/GenBank/DDBJ databases">
        <title>Draft genome sequence of Pseudomonas otitidis recovered from a chicken carcass.</title>
        <authorList>
            <person name="Vieira T.R."/>
            <person name="Oliviera E.F.C."/>
            <person name="Silva N.M.V."/>
            <person name="Sambrano G.E."/>
            <person name="Cibulski S.P."/>
            <person name="Cardoso M.R.I."/>
        </authorList>
    </citation>
    <scope>NUCLEOTIDE SEQUENCE [LARGE SCALE GENOMIC DNA]</scope>
    <source>
        <strain evidence="1 2">25_K</strain>
    </source>
</reference>